<feature type="region of interest" description="Disordered" evidence="2">
    <location>
        <begin position="304"/>
        <end position="399"/>
    </location>
</feature>
<gene>
    <name evidence="4" type="ORF">GNLVRS02_ARAD1C24354g</name>
</gene>
<evidence type="ECO:0000256" key="3">
    <source>
        <dbReference type="SAM" id="Phobius"/>
    </source>
</evidence>
<proteinExistence type="predicted"/>
<protein>
    <submittedName>
        <fullName evidence="4">ARAD1C24354p</fullName>
    </submittedName>
</protein>
<dbReference type="EMBL" id="HG937693">
    <property type="protein sequence ID" value="CDP34958.1"/>
    <property type="molecule type" value="Genomic_DNA"/>
</dbReference>
<keyword evidence="1" id="KW-0175">Coiled coil</keyword>
<dbReference type="PANTHER" id="PTHR42032:SF1">
    <property type="entry name" value="YALI0E30679P"/>
    <property type="match status" value="1"/>
</dbReference>
<reference evidence="4" key="1">
    <citation type="submission" date="2014-02" db="EMBL/GenBank/DDBJ databases">
        <authorList>
            <person name="Genoscope - CEA"/>
        </authorList>
    </citation>
    <scope>NUCLEOTIDE SEQUENCE</scope>
    <source>
        <strain evidence="4">LS3</strain>
    </source>
</reference>
<feature type="coiled-coil region" evidence="1">
    <location>
        <begin position="249"/>
        <end position="279"/>
    </location>
</feature>
<evidence type="ECO:0000313" key="4">
    <source>
        <dbReference type="EMBL" id="CDP34958.1"/>
    </source>
</evidence>
<accession>A0A060T1X0</accession>
<evidence type="ECO:0000256" key="1">
    <source>
        <dbReference type="SAM" id="Coils"/>
    </source>
</evidence>
<feature type="compositionally biased region" description="Basic and acidic residues" evidence="2">
    <location>
        <begin position="386"/>
        <end position="399"/>
    </location>
</feature>
<organism evidence="4">
    <name type="scientific">Blastobotrys adeninivorans</name>
    <name type="common">Yeast</name>
    <name type="synonym">Arxula adeninivorans</name>
    <dbReference type="NCBI Taxonomy" id="409370"/>
    <lineage>
        <taxon>Eukaryota</taxon>
        <taxon>Fungi</taxon>
        <taxon>Dikarya</taxon>
        <taxon>Ascomycota</taxon>
        <taxon>Saccharomycotina</taxon>
        <taxon>Dipodascomycetes</taxon>
        <taxon>Dipodascales</taxon>
        <taxon>Trichomonascaceae</taxon>
        <taxon>Blastobotrys</taxon>
    </lineage>
</organism>
<sequence length="446" mass="49365">MSRERSMSDPGRGNRVLAGERQLRRRKEPFDRDAAAEIITTKRQMSSIALANDSDSDEPFNAFGKLDLDPEISPSTPPHSTTTATKGDAPENGRTSRSSISPLVPLSLALLPGCISVLVGEGAGQFATDALLLFAMGWILWSVSEGAWKAYVNSLLDNPHSLPEGGQNTPALEGEQLTTLAALILYLMTPFMGGVMLHFARANLSRGSGLVTNFNIFLYVSFELARVINRIGSLRPVGDLSVLRDEIGVEALKNTQQRLQSLENEIERLASHMSTISKKMVDNESSVQTEVRALKKGVDKVASSVRKIQARGSSNWSPDDGSESEPREPKGRRLRRSKLVSPLEPVSELHEHDSNVPGGSETRHPTPPALDRLRNLKSSNQSNGSEYDKVNDDNDKDHDRSSRYMRRRLLWPVIVVWNFAVYAAVFLPAGLMYRIVRLSRKLQRSR</sequence>
<evidence type="ECO:0000256" key="2">
    <source>
        <dbReference type="SAM" id="MobiDB-lite"/>
    </source>
</evidence>
<feature type="transmembrane region" description="Helical" evidence="3">
    <location>
        <begin position="409"/>
        <end position="436"/>
    </location>
</feature>
<feature type="region of interest" description="Disordered" evidence="2">
    <location>
        <begin position="1"/>
        <end position="98"/>
    </location>
</feature>
<feature type="compositionally biased region" description="Polar residues" evidence="2">
    <location>
        <begin position="376"/>
        <end position="385"/>
    </location>
</feature>
<dbReference type="AlphaFoldDB" id="A0A060T1X0"/>
<dbReference type="PANTHER" id="PTHR42032">
    <property type="entry name" value="YALI0E30679P"/>
    <property type="match status" value="1"/>
</dbReference>
<name>A0A060T1X0_BLAAD</name>
<reference evidence="4" key="2">
    <citation type="submission" date="2014-06" db="EMBL/GenBank/DDBJ databases">
        <title>The complete genome of Blastobotrys (Arxula) adeninivorans LS3 - a yeast of biotechnological interest.</title>
        <authorList>
            <person name="Kunze G."/>
            <person name="Gaillardin C."/>
            <person name="Czernicka M."/>
            <person name="Durrens P."/>
            <person name="Martin T."/>
            <person name="Boer E."/>
            <person name="Gabaldon T."/>
            <person name="Cruz J."/>
            <person name="Talla E."/>
            <person name="Marck C."/>
            <person name="Goffeau A."/>
            <person name="Barbe V."/>
            <person name="Baret P."/>
            <person name="Baronian K."/>
            <person name="Beier S."/>
            <person name="Bleykasten C."/>
            <person name="Bode R."/>
            <person name="Casaregola S."/>
            <person name="Despons L."/>
            <person name="Fairhead C."/>
            <person name="Giersberg M."/>
            <person name="Gierski P."/>
            <person name="Hahnel U."/>
            <person name="Hartmann A."/>
            <person name="Jankowska D."/>
            <person name="Jubin C."/>
            <person name="Jung P."/>
            <person name="Lafontaine I."/>
            <person name="Leh-Louis V."/>
            <person name="Lemaire M."/>
            <person name="Marcet-Houben M."/>
            <person name="Mascher M."/>
            <person name="Morel G."/>
            <person name="Richard G.-F."/>
            <person name="Riechen J."/>
            <person name="Sacerdot C."/>
            <person name="Sarkar A."/>
            <person name="Savel G."/>
            <person name="Schacherer J."/>
            <person name="Sherman D."/>
            <person name="Straub M.-L."/>
            <person name="Stein N."/>
            <person name="Thierry A."/>
            <person name="Trautwein-Schult A."/>
            <person name="Westhof E."/>
            <person name="Worch S."/>
            <person name="Dujon B."/>
            <person name="Souciet J.-L."/>
            <person name="Wincker P."/>
            <person name="Scholz U."/>
            <person name="Neuveglise N."/>
        </authorList>
    </citation>
    <scope>NUCLEOTIDE SEQUENCE</scope>
    <source>
        <strain evidence="4">LS3</strain>
    </source>
</reference>
<keyword evidence="3" id="KW-1133">Transmembrane helix</keyword>
<keyword evidence="3" id="KW-0812">Transmembrane</keyword>
<keyword evidence="3" id="KW-0472">Membrane</keyword>